<accession>A0A8A1LJ42</accession>
<dbReference type="EMBL" id="CP069104">
    <property type="protein sequence ID" value="QSS54039.1"/>
    <property type="molecule type" value="Genomic_DNA"/>
</dbReference>
<evidence type="ECO:0000313" key="1">
    <source>
        <dbReference type="EMBL" id="QSS54039.1"/>
    </source>
</evidence>
<dbReference type="Proteomes" id="UP000663419">
    <property type="component" value="Chromosome 3"/>
</dbReference>
<sequence>MVELLSPYQQMSSSSIHRFSTNRISRNGRNDSLRFFKLRELILRAHVGTLRIHGNLSTNGTWEVQHAGERHVSRILVHVHGTCTYMDSTMIQQKCPGEIVHFVDIKKGVSVCSTQRMLRHGAPACLEVNLGGIRAFPKFRTFYLVQS</sequence>
<organism evidence="1 2">
    <name type="scientific">Ajellomyces capsulatus (strain H88)</name>
    <name type="common">Darling's disease fungus</name>
    <name type="synonym">Histoplasma capsulatum</name>
    <dbReference type="NCBI Taxonomy" id="544711"/>
    <lineage>
        <taxon>Eukaryota</taxon>
        <taxon>Fungi</taxon>
        <taxon>Dikarya</taxon>
        <taxon>Ascomycota</taxon>
        <taxon>Pezizomycotina</taxon>
        <taxon>Eurotiomycetes</taxon>
        <taxon>Eurotiomycetidae</taxon>
        <taxon>Onygenales</taxon>
        <taxon>Ajellomycetaceae</taxon>
        <taxon>Histoplasma</taxon>
    </lineage>
</organism>
<dbReference type="AlphaFoldDB" id="A0A8A1LJ42"/>
<protein>
    <submittedName>
        <fullName evidence="1">Uncharacterized protein</fullName>
    </submittedName>
</protein>
<name>A0A8A1LJ42_AJEC8</name>
<gene>
    <name evidence="1" type="ORF">I7I53_01480</name>
</gene>
<dbReference type="VEuPathDB" id="FungiDB:I7I53_01480"/>
<evidence type="ECO:0000313" key="2">
    <source>
        <dbReference type="Proteomes" id="UP000663419"/>
    </source>
</evidence>
<reference evidence="1" key="1">
    <citation type="submission" date="2021-01" db="EMBL/GenBank/DDBJ databases">
        <title>Chromosome-level genome assembly of a human fungal pathogen reveals clustering of transcriptionally co-regulated genes.</title>
        <authorList>
            <person name="Voorhies M."/>
            <person name="Cohen S."/>
            <person name="Shea T.P."/>
            <person name="Petrus S."/>
            <person name="Munoz J.F."/>
            <person name="Poplawski S."/>
            <person name="Goldman W.E."/>
            <person name="Michael T."/>
            <person name="Cuomo C.A."/>
            <person name="Sil A."/>
            <person name="Beyhan S."/>
        </authorList>
    </citation>
    <scope>NUCLEOTIDE SEQUENCE</scope>
    <source>
        <strain evidence="1">H88</strain>
    </source>
</reference>
<proteinExistence type="predicted"/>